<proteinExistence type="predicted"/>
<dbReference type="PANTHER" id="PTHR42983:SF1">
    <property type="entry name" value="IRON-MOLYBDENUM PROTEIN"/>
    <property type="match status" value="1"/>
</dbReference>
<feature type="region of interest" description="Disordered" evidence="1">
    <location>
        <begin position="113"/>
        <end position="144"/>
    </location>
</feature>
<feature type="domain" description="Dinitrogenase iron-molybdenum cofactor biosynthesis" evidence="2">
    <location>
        <begin position="11"/>
        <end position="100"/>
    </location>
</feature>
<dbReference type="PANTHER" id="PTHR42983">
    <property type="entry name" value="DINITROGENASE IRON-MOLYBDENUM COFACTOR PROTEIN-RELATED"/>
    <property type="match status" value="1"/>
</dbReference>
<dbReference type="InterPro" id="IPR036105">
    <property type="entry name" value="DiNase_FeMo-co_biosyn_sf"/>
</dbReference>
<dbReference type="SUPFAM" id="SSF53146">
    <property type="entry name" value="Nitrogenase accessory factor-like"/>
    <property type="match status" value="1"/>
</dbReference>
<evidence type="ECO:0000313" key="4">
    <source>
        <dbReference type="Proteomes" id="UP001576774"/>
    </source>
</evidence>
<name>A0ABV4WYX7_9CYAN</name>
<gene>
    <name evidence="3" type="ORF">ACE1CC_02395</name>
</gene>
<dbReference type="RefSeq" id="WP_413268877.1">
    <property type="nucleotide sequence ID" value="NZ_JBHFNQ010000020.1"/>
</dbReference>
<feature type="compositionally biased region" description="Basic residues" evidence="1">
    <location>
        <begin position="119"/>
        <end position="135"/>
    </location>
</feature>
<dbReference type="InterPro" id="IPR003731">
    <property type="entry name" value="Di-Nase_FeMo-co_biosynth"/>
</dbReference>
<dbReference type="EMBL" id="JBHFNQ010000020">
    <property type="protein sequence ID" value="MFB2875720.1"/>
    <property type="molecule type" value="Genomic_DNA"/>
</dbReference>
<keyword evidence="4" id="KW-1185">Reference proteome</keyword>
<evidence type="ECO:0000256" key="1">
    <source>
        <dbReference type="SAM" id="MobiDB-lite"/>
    </source>
</evidence>
<organism evidence="3 4">
    <name type="scientific">Floridaenema aerugineum BLCC-F46</name>
    <dbReference type="NCBI Taxonomy" id="3153654"/>
    <lineage>
        <taxon>Bacteria</taxon>
        <taxon>Bacillati</taxon>
        <taxon>Cyanobacteriota</taxon>
        <taxon>Cyanophyceae</taxon>
        <taxon>Oscillatoriophycideae</taxon>
        <taxon>Aerosakkonematales</taxon>
        <taxon>Aerosakkonemataceae</taxon>
        <taxon>Floridanema</taxon>
        <taxon>Floridanema aerugineum</taxon>
    </lineage>
</organism>
<dbReference type="Gene3D" id="3.30.420.130">
    <property type="entry name" value="Dinitrogenase iron-molybdenum cofactor biosynthesis domain"/>
    <property type="match status" value="1"/>
</dbReference>
<protein>
    <submittedName>
        <fullName evidence="3">NifB/NifX family molybdenum-iron cluster-binding protein</fullName>
    </submittedName>
</protein>
<dbReference type="Pfam" id="PF02579">
    <property type="entry name" value="Nitro_FeMo-Co"/>
    <property type="match status" value="1"/>
</dbReference>
<reference evidence="3 4" key="1">
    <citation type="submission" date="2024-09" db="EMBL/GenBank/DDBJ databases">
        <title>Floridaenema gen nov. (Aerosakkonemataceae, Aerosakkonematales ord. nov., Cyanobacteria) from benthic tropical and subtropical fresh waters, with the description of four new species.</title>
        <authorList>
            <person name="Moretto J.A."/>
            <person name="Berthold D.E."/>
            <person name="Lefler F.W."/>
            <person name="Huang I.-S."/>
            <person name="Laughinghouse H. IV."/>
        </authorList>
    </citation>
    <scope>NUCLEOTIDE SEQUENCE [LARGE SCALE GENOMIC DNA]</scope>
    <source>
        <strain evidence="3 4">BLCC-F46</strain>
    </source>
</reference>
<sequence length="144" mass="16530">MKIALSSQNTKSITGHAGQCQKFWIYEVNGTEVIDKKLLEISKEQTFHNSDPDLPHPLDDVQVLISGGMGKNLSRRLENKGIEAIVTKETDLEKAIADYLNGSLIREVAECHEHDHEHEHHHKHQHQHQHRHQHQHGQECQHSS</sequence>
<comment type="caution">
    <text evidence="3">The sequence shown here is derived from an EMBL/GenBank/DDBJ whole genome shotgun (WGS) entry which is preliminary data.</text>
</comment>
<evidence type="ECO:0000313" key="3">
    <source>
        <dbReference type="EMBL" id="MFB2875720.1"/>
    </source>
</evidence>
<accession>A0ABV4WYX7</accession>
<dbReference type="Proteomes" id="UP001576774">
    <property type="component" value="Unassembled WGS sequence"/>
</dbReference>
<evidence type="ECO:0000259" key="2">
    <source>
        <dbReference type="Pfam" id="PF02579"/>
    </source>
</evidence>